<dbReference type="EMBL" id="ALBS01000172">
    <property type="protein sequence ID" value="EJT49388.1"/>
    <property type="molecule type" value="Genomic_DNA"/>
</dbReference>
<dbReference type="HOGENOM" id="CLU_1090664_0_0_1"/>
<feature type="region of interest" description="Disordered" evidence="2">
    <location>
        <begin position="153"/>
        <end position="231"/>
    </location>
</feature>
<dbReference type="VEuPathDB" id="FungiDB:A1Q1_01483"/>
<evidence type="ECO:0000256" key="1">
    <source>
        <dbReference type="ARBA" id="ARBA00022729"/>
    </source>
</evidence>
<reference evidence="4 5" key="1">
    <citation type="journal article" date="2012" name="Eukaryot. Cell">
        <title>Draft genome sequence of CBS 2479, the standard type strain of Trichosporon asahii.</title>
        <authorList>
            <person name="Yang R.Y."/>
            <person name="Li H.T."/>
            <person name="Zhu H."/>
            <person name="Zhou G.P."/>
            <person name="Wang M."/>
            <person name="Wang L."/>
        </authorList>
    </citation>
    <scope>NUCLEOTIDE SEQUENCE [LARGE SCALE GENOMIC DNA]</scope>
    <source>
        <strain evidence="5">ATCC 90039 / CBS 2479 / JCM 2466 / KCTC 7840 / NCYC 2677 / UAMH 7654</strain>
    </source>
</reference>
<name>J5QVY0_TRIAS</name>
<keyword evidence="1" id="KW-0732">Signal</keyword>
<dbReference type="AlphaFoldDB" id="J5QVY0"/>
<dbReference type="GO" id="GO:0042546">
    <property type="term" value="P:cell wall biogenesis"/>
    <property type="evidence" value="ECO:0007669"/>
    <property type="project" value="InterPro"/>
</dbReference>
<evidence type="ECO:0000313" key="4">
    <source>
        <dbReference type="EMBL" id="EJT49388.1"/>
    </source>
</evidence>
<dbReference type="GeneID" id="25984997"/>
<protein>
    <recommendedName>
        <fullName evidence="3">Yeast cell wall synthesis Kre9/Knh1-like N-terminal domain-containing protein</fullName>
    </recommendedName>
</protein>
<sequence>MFAVLLALAAPALATIYTTNPVAHTQAYGGQVLRVDWVDDGEAPNLPDIGPCSIDLCIGSETDQRCVQNLGESVDVSATSSISTTIDPSVGENGKYYFIRYRSLGLKEGEYPYQQYSARFHLNSMEGNFDDEVKQLATSSTDDFIWATGTGANASPSGSAAGTTNPGAAGASPSAGASGAGAVAAAPSGSATPSGSGKAVADTASSTSTSTRTSTTATRASASASPSPSADSGVAKFAAPGLFTLAACLAAYIAV</sequence>
<dbReference type="Proteomes" id="UP000002748">
    <property type="component" value="Unassembled WGS sequence"/>
</dbReference>
<dbReference type="InterPro" id="IPR018466">
    <property type="entry name" value="Kre9/Knh1-like_N"/>
</dbReference>
<accession>J5QVY0</accession>
<dbReference type="InterPro" id="IPR045328">
    <property type="entry name" value="Kre9/Knh1"/>
</dbReference>
<dbReference type="RefSeq" id="XP_014179997.1">
    <property type="nucleotide sequence ID" value="XM_014324522.1"/>
</dbReference>
<dbReference type="GO" id="GO:0006078">
    <property type="term" value="P:(1-&gt;6)-beta-D-glucan biosynthetic process"/>
    <property type="evidence" value="ECO:0007669"/>
    <property type="project" value="InterPro"/>
</dbReference>
<evidence type="ECO:0000256" key="2">
    <source>
        <dbReference type="SAM" id="MobiDB-lite"/>
    </source>
</evidence>
<feature type="domain" description="Yeast cell wall synthesis Kre9/Knh1-like N-terminal" evidence="3">
    <location>
        <begin position="22"/>
        <end position="121"/>
    </location>
</feature>
<organism evidence="4 5">
    <name type="scientific">Trichosporon asahii var. asahii (strain ATCC 90039 / CBS 2479 / JCM 2466 / KCTC 7840 / NBRC 103889/ NCYC 2677 / UAMH 7654)</name>
    <name type="common">Yeast</name>
    <dbReference type="NCBI Taxonomy" id="1186058"/>
    <lineage>
        <taxon>Eukaryota</taxon>
        <taxon>Fungi</taxon>
        <taxon>Dikarya</taxon>
        <taxon>Basidiomycota</taxon>
        <taxon>Agaricomycotina</taxon>
        <taxon>Tremellomycetes</taxon>
        <taxon>Trichosporonales</taxon>
        <taxon>Trichosporonaceae</taxon>
        <taxon>Trichosporon</taxon>
    </lineage>
</organism>
<evidence type="ECO:0000313" key="5">
    <source>
        <dbReference type="Proteomes" id="UP000002748"/>
    </source>
</evidence>
<dbReference type="PANTHER" id="PTHR28154:SF1">
    <property type="entry name" value="CELL WALL SYNTHESIS PROTEIN KNH1-RELATED"/>
    <property type="match status" value="1"/>
</dbReference>
<dbReference type="Pfam" id="PF10342">
    <property type="entry name" value="Kre9_KNH"/>
    <property type="match status" value="1"/>
</dbReference>
<gene>
    <name evidence="4" type="ORF">A1Q1_01483</name>
</gene>
<dbReference type="OrthoDB" id="2432613at2759"/>
<evidence type="ECO:0000259" key="3">
    <source>
        <dbReference type="Pfam" id="PF10342"/>
    </source>
</evidence>
<dbReference type="PANTHER" id="PTHR28154">
    <property type="entry name" value="CELL WALL SYNTHESIS PROTEIN KNH1-RELATED"/>
    <property type="match status" value="1"/>
</dbReference>
<proteinExistence type="predicted"/>
<comment type="caution">
    <text evidence="4">The sequence shown here is derived from an EMBL/GenBank/DDBJ whole genome shotgun (WGS) entry which is preliminary data.</text>
</comment>
<dbReference type="KEGG" id="tasa:A1Q1_01483"/>